<comment type="caution">
    <text evidence="3">The sequence shown here is derived from an EMBL/GenBank/DDBJ whole genome shotgun (WGS) entry which is preliminary data.</text>
</comment>
<sequence length="411" mass="44261">MTSVAVVGAGIIGLSTAANLQRMGLATTVFDALPPGNCTSYGNAGMVSVAAAMPMAMPGMLRNVPRWLRDPEGPLFINPRYLPAALPWLLRWVRAGAAGQVKRSSQGLWQLHRHALDEYRRLLGAAHFSSLIQTIGQIHVWDSPTPSASERIGAAIREELGIPAEILSPARLREMVPELTHDISRALYLPQNGNTINPLRLTETIAGIFAEAGGSIVHEKAARIVPEGSRYRLLTNRGDHCFDKLVVAAGAWSLELLGPLGLGFPLETERGYHVQIASANIQVPYPVLHKGRGFGACAMETGLRIAGTVEIAGLHNPPEPRRAEALIKNARRLLPRLEVGEYKMWMGYRPSTPDTLPVLGASARHPGVYIACGHGHTGVTAGAVSGRLVAELVAGVQPFIDPAPYRLERFS</sequence>
<keyword evidence="4" id="KW-1185">Reference proteome</keyword>
<dbReference type="Gene3D" id="3.30.9.10">
    <property type="entry name" value="D-Amino Acid Oxidase, subunit A, domain 2"/>
    <property type="match status" value="1"/>
</dbReference>
<feature type="domain" description="FAD dependent oxidoreductase" evidence="2">
    <location>
        <begin position="4"/>
        <end position="392"/>
    </location>
</feature>
<proteinExistence type="predicted"/>
<dbReference type="PANTHER" id="PTHR13847">
    <property type="entry name" value="SARCOSINE DEHYDROGENASE-RELATED"/>
    <property type="match status" value="1"/>
</dbReference>
<evidence type="ECO:0000256" key="1">
    <source>
        <dbReference type="ARBA" id="ARBA00023002"/>
    </source>
</evidence>
<dbReference type="RefSeq" id="WP_094807375.1">
    <property type="nucleotide sequence ID" value="NZ_NEVT01000007.1"/>
</dbReference>
<dbReference type="Pfam" id="PF01266">
    <property type="entry name" value="DAO"/>
    <property type="match status" value="1"/>
</dbReference>
<keyword evidence="1" id="KW-0560">Oxidoreductase</keyword>
<dbReference type="InterPro" id="IPR006076">
    <property type="entry name" value="FAD-dep_OxRdtase"/>
</dbReference>
<dbReference type="Gene3D" id="3.50.50.60">
    <property type="entry name" value="FAD/NAD(P)-binding domain"/>
    <property type="match status" value="2"/>
</dbReference>
<evidence type="ECO:0000259" key="2">
    <source>
        <dbReference type="Pfam" id="PF01266"/>
    </source>
</evidence>
<gene>
    <name evidence="3" type="ORF">CAL24_17335</name>
</gene>
<organism evidence="3 4">
    <name type="scientific">Bordetella genomosp. 2</name>
    <dbReference type="NCBI Taxonomy" id="1983456"/>
    <lineage>
        <taxon>Bacteria</taxon>
        <taxon>Pseudomonadati</taxon>
        <taxon>Pseudomonadota</taxon>
        <taxon>Betaproteobacteria</taxon>
        <taxon>Burkholderiales</taxon>
        <taxon>Alcaligenaceae</taxon>
        <taxon>Bordetella</taxon>
    </lineage>
</organism>
<dbReference type="Proteomes" id="UP000215633">
    <property type="component" value="Unassembled WGS sequence"/>
</dbReference>
<dbReference type="AlphaFoldDB" id="A0A261VHI1"/>
<dbReference type="EMBL" id="NEVT01000007">
    <property type="protein sequence ID" value="OZI73616.1"/>
    <property type="molecule type" value="Genomic_DNA"/>
</dbReference>
<dbReference type="PANTHER" id="PTHR13847:SF289">
    <property type="entry name" value="GLYCINE OXIDASE"/>
    <property type="match status" value="1"/>
</dbReference>
<dbReference type="InterPro" id="IPR036188">
    <property type="entry name" value="FAD/NAD-bd_sf"/>
</dbReference>
<dbReference type="SUPFAM" id="SSF54373">
    <property type="entry name" value="FAD-linked reductases, C-terminal domain"/>
    <property type="match status" value="1"/>
</dbReference>
<protein>
    <recommendedName>
        <fullName evidence="2">FAD dependent oxidoreductase domain-containing protein</fullName>
    </recommendedName>
</protein>
<dbReference type="SUPFAM" id="SSF51905">
    <property type="entry name" value="FAD/NAD(P)-binding domain"/>
    <property type="match status" value="1"/>
</dbReference>
<name>A0A261VHI1_9BORD</name>
<dbReference type="GO" id="GO:0016491">
    <property type="term" value="F:oxidoreductase activity"/>
    <property type="evidence" value="ECO:0007669"/>
    <property type="project" value="UniProtKB-KW"/>
</dbReference>
<accession>A0A261VHI1</accession>
<evidence type="ECO:0000313" key="3">
    <source>
        <dbReference type="EMBL" id="OZI73616.1"/>
    </source>
</evidence>
<dbReference type="GO" id="GO:0005737">
    <property type="term" value="C:cytoplasm"/>
    <property type="evidence" value="ECO:0007669"/>
    <property type="project" value="TreeGrafter"/>
</dbReference>
<evidence type="ECO:0000313" key="4">
    <source>
        <dbReference type="Proteomes" id="UP000215633"/>
    </source>
</evidence>
<reference evidence="4" key="1">
    <citation type="submission" date="2017-05" db="EMBL/GenBank/DDBJ databases">
        <title>Complete and WGS of Bordetella genogroups.</title>
        <authorList>
            <person name="Spilker T."/>
            <person name="Lipuma J."/>
        </authorList>
    </citation>
    <scope>NUCLEOTIDE SEQUENCE [LARGE SCALE GENOMIC DNA]</scope>
    <source>
        <strain evidence="4">AU8256</strain>
    </source>
</reference>